<dbReference type="EMBL" id="JAPDMQ010000323">
    <property type="protein sequence ID" value="KAK0527119.1"/>
    <property type="molecule type" value="Genomic_DNA"/>
</dbReference>
<feature type="region of interest" description="Disordered" evidence="1">
    <location>
        <begin position="113"/>
        <end position="149"/>
    </location>
</feature>
<organism evidence="2 3">
    <name type="scientific">Tilletia horrida</name>
    <dbReference type="NCBI Taxonomy" id="155126"/>
    <lineage>
        <taxon>Eukaryota</taxon>
        <taxon>Fungi</taxon>
        <taxon>Dikarya</taxon>
        <taxon>Basidiomycota</taxon>
        <taxon>Ustilaginomycotina</taxon>
        <taxon>Exobasidiomycetes</taxon>
        <taxon>Tilletiales</taxon>
        <taxon>Tilletiaceae</taxon>
        <taxon>Tilletia</taxon>
    </lineage>
</organism>
<comment type="caution">
    <text evidence="2">The sequence shown here is derived from an EMBL/GenBank/DDBJ whole genome shotgun (WGS) entry which is preliminary data.</text>
</comment>
<dbReference type="AlphaFoldDB" id="A0AAN6GD75"/>
<evidence type="ECO:0000256" key="1">
    <source>
        <dbReference type="SAM" id="MobiDB-lite"/>
    </source>
</evidence>
<accession>A0AAN6GD75</accession>
<keyword evidence="3" id="KW-1185">Reference proteome</keyword>
<feature type="compositionally biased region" description="Basic and acidic residues" evidence="1">
    <location>
        <begin position="120"/>
        <end position="131"/>
    </location>
</feature>
<protein>
    <submittedName>
        <fullName evidence="2">Uncharacterized protein</fullName>
    </submittedName>
</protein>
<evidence type="ECO:0000313" key="2">
    <source>
        <dbReference type="EMBL" id="KAK0527119.1"/>
    </source>
</evidence>
<sequence>MDIASPSDLHTQQDCAPHESASAAAQVWQIPELALLILSHLAHARAQPDLLTLSTLSHPLRALAVPLLVQHLDVPLSRIAEVLRFIERNEVGAVGVRSVRVWDDVCSAKIRGRAHSRPGPRAEVDRSRRCAPDSPDLDAPVSALDEAGPGTDADWAEVGRLLGVLEAAHERARTQTQQKQRPQLALPTLDITFDILSIGSLDAVLAAHPALAKRLVALRVLASQDSSFEPPMDEDPLGFDAYVNTCGERWGRLGAMLQRIYASFAPEETPALRLFHAEDYLENSAEHWYIDSAAWRSLGACLPSSVRDLAIRLSMDEEDPERSCSLLHAHWPHLRTFSLVATETGLMDWDRVQATLDDFLLRHPHIEDLRIQAHTFLEPGPLPHYFPRLRVCAVDKTAPAHLGPFLLRHADTLQDLTVPPMDLDAAVEALLSPLVELDGASATTAGAGEGSGPQMVPFAFAKLEVLRAPRAVAAAFVRRAGSRIKHLELAAVHRDTDLAFSEWLTPLPEAARAVSCLDIEITRQTMDYVLSRLRTTLLPPPDAVPNLAELLICCSLDANLTQHSDERAWAQVRNALGALREYASLRAVRLESVTAPVLSLPKGDDAAAAVIEFGEDEAPPSLEYLSWHVPSLNRTQYFRLVPVNSSQTTSGRRRLQAMPASFRLSVGRDGEDGEDGVWGQLPSALRSGAALFDHTRTPPMLR</sequence>
<reference evidence="2" key="1">
    <citation type="journal article" date="2023" name="PhytoFront">
        <title>Draft Genome Resources of Seven Strains of Tilletia horrida, Causal Agent of Kernel Smut of Rice.</title>
        <authorList>
            <person name="Khanal S."/>
            <person name="Antony Babu S."/>
            <person name="Zhou X.G."/>
        </authorList>
    </citation>
    <scope>NUCLEOTIDE SEQUENCE</scope>
    <source>
        <strain evidence="2">TX3</strain>
    </source>
</reference>
<evidence type="ECO:0000313" key="3">
    <source>
        <dbReference type="Proteomes" id="UP001176521"/>
    </source>
</evidence>
<gene>
    <name evidence="2" type="ORF">OC842_004975</name>
</gene>
<dbReference type="Proteomes" id="UP001176521">
    <property type="component" value="Unassembled WGS sequence"/>
</dbReference>
<name>A0AAN6GD75_9BASI</name>
<proteinExistence type="predicted"/>